<proteinExistence type="predicted"/>
<sequence>MFSRVTTALAIVLTASGGAHATGAIDCTDPEGRASLELTLGSVPVLAVVRAVISADERQWITATEGENAIAVGQAFRSDDEIRIDFTDLNVERIVAEVRLFSADEGRDHATAGVLRIADVGVYPLVCIGP</sequence>
<evidence type="ECO:0000313" key="3">
    <source>
        <dbReference type="Proteomes" id="UP001597373"/>
    </source>
</evidence>
<keyword evidence="3" id="KW-1185">Reference proteome</keyword>
<name>A0ABW5DKN2_9HYPH</name>
<accession>A0ABW5DKN2</accession>
<gene>
    <name evidence="2" type="ORF">ACFSMZ_14675</name>
</gene>
<reference evidence="3" key="1">
    <citation type="journal article" date="2019" name="Int. J. Syst. Evol. Microbiol.">
        <title>The Global Catalogue of Microorganisms (GCM) 10K type strain sequencing project: providing services to taxonomists for standard genome sequencing and annotation.</title>
        <authorList>
            <consortium name="The Broad Institute Genomics Platform"/>
            <consortium name="The Broad Institute Genome Sequencing Center for Infectious Disease"/>
            <person name="Wu L."/>
            <person name="Ma J."/>
        </authorList>
    </citation>
    <scope>NUCLEOTIDE SEQUENCE [LARGE SCALE GENOMIC DNA]</scope>
    <source>
        <strain evidence="3">KCTC 23707</strain>
    </source>
</reference>
<feature type="signal peptide" evidence="1">
    <location>
        <begin position="1"/>
        <end position="21"/>
    </location>
</feature>
<dbReference type="RefSeq" id="WP_345098269.1">
    <property type="nucleotide sequence ID" value="NZ_BAABGS010000012.1"/>
</dbReference>
<feature type="chain" id="PRO_5045340150" evidence="1">
    <location>
        <begin position="22"/>
        <end position="130"/>
    </location>
</feature>
<evidence type="ECO:0000313" key="2">
    <source>
        <dbReference type="EMBL" id="MFD2260994.1"/>
    </source>
</evidence>
<comment type="caution">
    <text evidence="2">The sequence shown here is derived from an EMBL/GenBank/DDBJ whole genome shotgun (WGS) entry which is preliminary data.</text>
</comment>
<dbReference type="Proteomes" id="UP001597373">
    <property type="component" value="Unassembled WGS sequence"/>
</dbReference>
<dbReference type="EMBL" id="JBHUIR010000054">
    <property type="protein sequence ID" value="MFD2260994.1"/>
    <property type="molecule type" value="Genomic_DNA"/>
</dbReference>
<protein>
    <submittedName>
        <fullName evidence="2">Uncharacterized protein</fullName>
    </submittedName>
</protein>
<keyword evidence="1" id="KW-0732">Signal</keyword>
<evidence type="ECO:0000256" key="1">
    <source>
        <dbReference type="SAM" id="SignalP"/>
    </source>
</evidence>
<organism evidence="2 3">
    <name type="scientific">Chelativorans composti</name>
    <dbReference type="NCBI Taxonomy" id="768533"/>
    <lineage>
        <taxon>Bacteria</taxon>
        <taxon>Pseudomonadati</taxon>
        <taxon>Pseudomonadota</taxon>
        <taxon>Alphaproteobacteria</taxon>
        <taxon>Hyphomicrobiales</taxon>
        <taxon>Phyllobacteriaceae</taxon>
        <taxon>Chelativorans</taxon>
    </lineage>
</organism>